<dbReference type="AlphaFoldDB" id="A0A1I8AD60"/>
<accession>A0A1I8AD60</accession>
<proteinExistence type="predicted"/>
<name>A0A1I8AD60_9BILA</name>
<feature type="chain" id="PRO_5009314576" evidence="1">
    <location>
        <begin position="22"/>
        <end position="231"/>
    </location>
</feature>
<sequence>MWLSYWSIALCFSLAVGNVDTTTRRATTMTTTTRKRPIQYCPLIRTEFGVEIYVIHKVRALHRIHDAKYEKHVYVYDSKALDEHLQNGYEEEGIIGNVLAYKTYEKSKAMINCFCPQLVTLYKFKKGAREAFYTKSSYEGWENTGAFMKVSFTRGYCGAKKAVYLDIFAAGYSTFHIGNSQFKCETLCPSYLPPFQLLLDVLYTTDLAEYRSWHFDLKHPRKHGVAFYIWG</sequence>
<keyword evidence="2" id="KW-1185">Reference proteome</keyword>
<organism evidence="2 3">
    <name type="scientific">Steinernema glaseri</name>
    <dbReference type="NCBI Taxonomy" id="37863"/>
    <lineage>
        <taxon>Eukaryota</taxon>
        <taxon>Metazoa</taxon>
        <taxon>Ecdysozoa</taxon>
        <taxon>Nematoda</taxon>
        <taxon>Chromadorea</taxon>
        <taxon>Rhabditida</taxon>
        <taxon>Tylenchina</taxon>
        <taxon>Panagrolaimomorpha</taxon>
        <taxon>Strongyloidoidea</taxon>
        <taxon>Steinernematidae</taxon>
        <taxon>Steinernema</taxon>
    </lineage>
</organism>
<keyword evidence="1" id="KW-0732">Signal</keyword>
<evidence type="ECO:0000313" key="3">
    <source>
        <dbReference type="WBParaSite" id="L893_g4384.t1"/>
    </source>
</evidence>
<evidence type="ECO:0000256" key="1">
    <source>
        <dbReference type="SAM" id="SignalP"/>
    </source>
</evidence>
<feature type="signal peptide" evidence="1">
    <location>
        <begin position="1"/>
        <end position="21"/>
    </location>
</feature>
<dbReference type="Proteomes" id="UP000095287">
    <property type="component" value="Unplaced"/>
</dbReference>
<protein>
    <submittedName>
        <fullName evidence="3">Uncharacterized protein</fullName>
    </submittedName>
</protein>
<evidence type="ECO:0000313" key="2">
    <source>
        <dbReference type="Proteomes" id="UP000095287"/>
    </source>
</evidence>
<dbReference type="WBParaSite" id="L893_g4384.t1">
    <property type="protein sequence ID" value="L893_g4384.t1"/>
    <property type="gene ID" value="L893_g4384"/>
</dbReference>
<reference evidence="3" key="1">
    <citation type="submission" date="2016-11" db="UniProtKB">
        <authorList>
            <consortium name="WormBaseParasite"/>
        </authorList>
    </citation>
    <scope>IDENTIFICATION</scope>
</reference>